<dbReference type="InterPro" id="IPR017968">
    <property type="entry name" value="Acylphosphatase_CS"/>
</dbReference>
<evidence type="ECO:0000259" key="7">
    <source>
        <dbReference type="PROSITE" id="PS51160"/>
    </source>
</evidence>
<dbReference type="RefSeq" id="WP_005761015.1">
    <property type="nucleotide sequence ID" value="NZ_AJSX01000034.1"/>
</dbReference>
<feature type="active site" evidence="5">
    <location>
        <position position="18"/>
    </location>
</feature>
<dbReference type="Pfam" id="PF00708">
    <property type="entry name" value="Acylphosphatase"/>
    <property type="match status" value="1"/>
</dbReference>
<dbReference type="InterPro" id="IPR020456">
    <property type="entry name" value="Acylphosphatase"/>
</dbReference>
<comment type="similarity">
    <text evidence="1 6">Belongs to the acylphosphatase family.</text>
</comment>
<comment type="caution">
    <text evidence="8">The sequence shown here is derived from an EMBL/GenBank/DDBJ whole genome shotgun (WGS) entry which is preliminary data.</text>
</comment>
<dbReference type="PROSITE" id="PS00150">
    <property type="entry name" value="ACYLPHOSPHATASE_1"/>
    <property type="match status" value="1"/>
</dbReference>
<dbReference type="PATRIC" id="fig|1095749.3.peg.1492"/>
<evidence type="ECO:0000256" key="6">
    <source>
        <dbReference type="RuleBase" id="RU004168"/>
    </source>
</evidence>
<dbReference type="EMBL" id="AJSX01000034">
    <property type="protein sequence ID" value="EIJ68787.1"/>
    <property type="molecule type" value="Genomic_DNA"/>
</dbReference>
<proteinExistence type="inferred from homology"/>
<dbReference type="Gene3D" id="3.30.70.100">
    <property type="match status" value="1"/>
</dbReference>
<feature type="domain" description="Acylphosphatase-like" evidence="7">
    <location>
        <begin position="3"/>
        <end position="90"/>
    </location>
</feature>
<evidence type="ECO:0000256" key="1">
    <source>
        <dbReference type="ARBA" id="ARBA00005614"/>
    </source>
</evidence>
<dbReference type="EC" id="3.6.1.7" evidence="2 5"/>
<dbReference type="Proteomes" id="UP000006457">
    <property type="component" value="Unassembled WGS sequence"/>
</dbReference>
<dbReference type="AlphaFoldDB" id="I3DAP4"/>
<organism evidence="8 9">
    <name type="scientific">Pasteurella bettyae CCUG 2042</name>
    <dbReference type="NCBI Taxonomy" id="1095749"/>
    <lineage>
        <taxon>Bacteria</taxon>
        <taxon>Pseudomonadati</taxon>
        <taxon>Pseudomonadota</taxon>
        <taxon>Gammaproteobacteria</taxon>
        <taxon>Pasteurellales</taxon>
        <taxon>Pasteurellaceae</taxon>
        <taxon>Pasteurella</taxon>
    </lineage>
</organism>
<accession>I3DAP4</accession>
<evidence type="ECO:0000313" key="9">
    <source>
        <dbReference type="Proteomes" id="UP000006457"/>
    </source>
</evidence>
<keyword evidence="9" id="KW-1185">Reference proteome</keyword>
<evidence type="ECO:0000313" key="8">
    <source>
        <dbReference type="EMBL" id="EIJ68787.1"/>
    </source>
</evidence>
<dbReference type="InterPro" id="IPR001792">
    <property type="entry name" value="Acylphosphatase-like_dom"/>
</dbReference>
<evidence type="ECO:0000256" key="2">
    <source>
        <dbReference type="ARBA" id="ARBA00012150"/>
    </source>
</evidence>
<reference evidence="8 9" key="1">
    <citation type="submission" date="2012-03" db="EMBL/GenBank/DDBJ databases">
        <authorList>
            <person name="Harkins D.M."/>
            <person name="Madupu R."/>
            <person name="Durkin A.S."/>
            <person name="Torralba M."/>
            <person name="Methe B."/>
            <person name="Sutton G.G."/>
            <person name="Nelson K.E."/>
        </authorList>
    </citation>
    <scope>NUCLEOTIDE SEQUENCE [LARGE SCALE GENOMIC DNA]</scope>
    <source>
        <strain evidence="8 9">CCUG 2042</strain>
    </source>
</reference>
<dbReference type="GO" id="GO:0003998">
    <property type="term" value="F:acylphosphatase activity"/>
    <property type="evidence" value="ECO:0007669"/>
    <property type="project" value="UniProtKB-EC"/>
</dbReference>
<keyword evidence="5 8" id="KW-0378">Hydrolase</keyword>
<evidence type="ECO:0000256" key="5">
    <source>
        <dbReference type="PROSITE-ProRule" id="PRU00520"/>
    </source>
</evidence>
<dbReference type="PANTHER" id="PTHR47268:SF4">
    <property type="entry name" value="ACYLPHOSPHATASE"/>
    <property type="match status" value="1"/>
</dbReference>
<dbReference type="OrthoDB" id="5295388at2"/>
<evidence type="ECO:0000256" key="4">
    <source>
        <dbReference type="ARBA" id="ARBA00047645"/>
    </source>
</evidence>
<dbReference type="SUPFAM" id="SSF54975">
    <property type="entry name" value="Acylphosphatase/BLUF domain-like"/>
    <property type="match status" value="1"/>
</dbReference>
<dbReference type="PANTHER" id="PTHR47268">
    <property type="entry name" value="ACYLPHOSPHATASE"/>
    <property type="match status" value="1"/>
</dbReference>
<name>I3DAP4_9PAST</name>
<gene>
    <name evidence="8" type="ORF">HMPREF1052_1388</name>
</gene>
<feature type="active site" evidence="5">
    <location>
        <position position="36"/>
    </location>
</feature>
<dbReference type="PROSITE" id="PS51160">
    <property type="entry name" value="ACYLPHOSPHATASE_3"/>
    <property type="match status" value="1"/>
</dbReference>
<protein>
    <recommendedName>
        <fullName evidence="3 5">acylphosphatase</fullName>
        <ecNumber evidence="2 5">3.6.1.7</ecNumber>
    </recommendedName>
</protein>
<comment type="catalytic activity">
    <reaction evidence="4 5">
        <text>an acyl phosphate + H2O = a carboxylate + phosphate + H(+)</text>
        <dbReference type="Rhea" id="RHEA:14965"/>
        <dbReference type="ChEBI" id="CHEBI:15377"/>
        <dbReference type="ChEBI" id="CHEBI:15378"/>
        <dbReference type="ChEBI" id="CHEBI:29067"/>
        <dbReference type="ChEBI" id="CHEBI:43474"/>
        <dbReference type="ChEBI" id="CHEBI:59918"/>
        <dbReference type="EC" id="3.6.1.7"/>
    </reaction>
</comment>
<dbReference type="NCBIfam" id="NF011019">
    <property type="entry name" value="PRK14448.1"/>
    <property type="match status" value="1"/>
</dbReference>
<sequence length="92" mass="10824">MQKRQFLIYGIVQGVGFRYFTWRKAKEIGLKGMVRNLHDGSVEAIIYGNEQQLSVFRTWIAQGPAHAKVDKVIEQTYLGEQDFTDFYVHHYR</sequence>
<evidence type="ECO:0000256" key="3">
    <source>
        <dbReference type="ARBA" id="ARBA00015991"/>
    </source>
</evidence>
<dbReference type="InterPro" id="IPR036046">
    <property type="entry name" value="Acylphosphatase-like_dom_sf"/>
</dbReference>
<dbReference type="eggNOG" id="COG1254">
    <property type="taxonomic scope" value="Bacteria"/>
</dbReference>